<dbReference type="Proteomes" id="UP000078287">
    <property type="component" value="Unassembled WGS sequence"/>
</dbReference>
<dbReference type="RefSeq" id="WP_066785975.1">
    <property type="nucleotide sequence ID" value="NZ_LWQS01000045.1"/>
</dbReference>
<name>A0A178MC23_9CHLR</name>
<reference evidence="3 4" key="1">
    <citation type="submission" date="2016-04" db="EMBL/GenBank/DDBJ databases">
        <title>Chloroflexus islandicus sp. nov., a thermophilic filamentous anoxygenic phototrophic bacterium from geyser Strokkur (Iceland).</title>
        <authorList>
            <person name="Gaisin V.A."/>
            <person name="Kalashnikov A.M."/>
            <person name="Sukhacheva M.V."/>
            <person name="Grouzdev D.S."/>
            <person name="Ivanov T.M."/>
            <person name="Kuznetsov B."/>
            <person name="Gorlenko V.M."/>
        </authorList>
    </citation>
    <scope>NUCLEOTIDE SEQUENCE [LARGE SCALE GENOMIC DNA]</scope>
    <source>
        <strain evidence="4">isl-2</strain>
    </source>
</reference>
<dbReference type="PRINTS" id="PR00111">
    <property type="entry name" value="ABHYDROLASE"/>
</dbReference>
<organism evidence="3 4">
    <name type="scientific">Chloroflexus islandicus</name>
    <dbReference type="NCBI Taxonomy" id="1707952"/>
    <lineage>
        <taxon>Bacteria</taxon>
        <taxon>Bacillati</taxon>
        <taxon>Chloroflexota</taxon>
        <taxon>Chloroflexia</taxon>
        <taxon>Chloroflexales</taxon>
        <taxon>Chloroflexineae</taxon>
        <taxon>Chloroflexaceae</taxon>
        <taxon>Chloroflexus</taxon>
    </lineage>
</organism>
<protein>
    <submittedName>
        <fullName evidence="3">Alpha/beta hydrolase</fullName>
    </submittedName>
</protein>
<dbReference type="SUPFAM" id="SSF53474">
    <property type="entry name" value="alpha/beta-Hydrolases"/>
    <property type="match status" value="1"/>
</dbReference>
<keyword evidence="1 3" id="KW-0378">Hydrolase</keyword>
<keyword evidence="4" id="KW-1185">Reference proteome</keyword>
<dbReference type="GO" id="GO:0016787">
    <property type="term" value="F:hydrolase activity"/>
    <property type="evidence" value="ECO:0007669"/>
    <property type="project" value="UniProtKB-KW"/>
</dbReference>
<dbReference type="InterPro" id="IPR029058">
    <property type="entry name" value="AB_hydrolase_fold"/>
</dbReference>
<dbReference type="InterPro" id="IPR000639">
    <property type="entry name" value="Epox_hydrolase-like"/>
</dbReference>
<evidence type="ECO:0000313" key="3">
    <source>
        <dbReference type="EMBL" id="OAN46351.1"/>
    </source>
</evidence>
<dbReference type="AlphaFoldDB" id="A0A178MC23"/>
<dbReference type="EMBL" id="LWQS01000045">
    <property type="protein sequence ID" value="OAN46351.1"/>
    <property type="molecule type" value="Genomic_DNA"/>
</dbReference>
<gene>
    <name evidence="3" type="ORF">A6A03_12695</name>
</gene>
<dbReference type="PANTHER" id="PTHR43798">
    <property type="entry name" value="MONOACYLGLYCEROL LIPASE"/>
    <property type="match status" value="1"/>
</dbReference>
<dbReference type="InterPro" id="IPR050266">
    <property type="entry name" value="AB_hydrolase_sf"/>
</dbReference>
<dbReference type="PANTHER" id="PTHR43798:SF31">
    <property type="entry name" value="AB HYDROLASE SUPERFAMILY PROTEIN YCLE"/>
    <property type="match status" value="1"/>
</dbReference>
<dbReference type="GO" id="GO:0016020">
    <property type="term" value="C:membrane"/>
    <property type="evidence" value="ECO:0007669"/>
    <property type="project" value="TreeGrafter"/>
</dbReference>
<accession>A0A178MC23</accession>
<dbReference type="STRING" id="1707952.A6A03_12695"/>
<dbReference type="Gene3D" id="3.40.50.1820">
    <property type="entry name" value="alpha/beta hydrolase"/>
    <property type="match status" value="1"/>
</dbReference>
<dbReference type="InterPro" id="IPR000073">
    <property type="entry name" value="AB_hydrolase_1"/>
</dbReference>
<proteinExistence type="predicted"/>
<dbReference type="OrthoDB" id="9808398at2"/>
<comment type="caution">
    <text evidence="3">The sequence shown here is derived from an EMBL/GenBank/DDBJ whole genome shotgun (WGS) entry which is preliminary data.</text>
</comment>
<evidence type="ECO:0000259" key="2">
    <source>
        <dbReference type="Pfam" id="PF00561"/>
    </source>
</evidence>
<feature type="domain" description="AB hydrolase-1" evidence="2">
    <location>
        <begin position="28"/>
        <end position="261"/>
    </location>
</feature>
<sequence>MATLAASNAETAVAGLRTSFRRAGQGAPLLLLHGWGGSSRLWHYTLRDLADRYTLIAPDLPGFGSSPPLTGRLSLERLADWVIAFADSLGIERFAINGHSLCAAVAVHVAARYPDRVTRLVLTSFSTFRDERERRVVASIHHLMALWLALRRPWMLDVQPIMRLVGNRFFYRLPADHGILRETFADFLAMEQRTALETARGAGSPTISGAMAAVRAPSLIIACRHDQIMPPPGAPVAASRIPRCRLVWIEQCGHLPMLERPQEYHAILTEFLEESPA</sequence>
<dbReference type="PRINTS" id="PR00412">
    <property type="entry name" value="EPOXHYDRLASE"/>
</dbReference>
<evidence type="ECO:0000256" key="1">
    <source>
        <dbReference type="ARBA" id="ARBA00022801"/>
    </source>
</evidence>
<dbReference type="Pfam" id="PF00561">
    <property type="entry name" value="Abhydrolase_1"/>
    <property type="match status" value="1"/>
</dbReference>
<evidence type="ECO:0000313" key="4">
    <source>
        <dbReference type="Proteomes" id="UP000078287"/>
    </source>
</evidence>